<dbReference type="InterPro" id="IPR027417">
    <property type="entry name" value="P-loop_NTPase"/>
</dbReference>
<reference evidence="7" key="1">
    <citation type="submission" date="2009-12" db="EMBL/GenBank/DDBJ databases">
        <title>Complete sequence of Treponema azotonutricium strain ZAS-9.</title>
        <authorList>
            <person name="Tetu S.G."/>
            <person name="Matson E."/>
            <person name="Ren Q."/>
            <person name="Seshadri R."/>
            <person name="Elbourne L."/>
            <person name="Hassan K.A."/>
            <person name="Durkin A."/>
            <person name="Radune D."/>
            <person name="Mohamoud Y."/>
            <person name="Shay R."/>
            <person name="Jin S."/>
            <person name="Zhang X."/>
            <person name="Lucey K."/>
            <person name="Ballor N.R."/>
            <person name="Ottesen E."/>
            <person name="Rosenthal R."/>
            <person name="Allen A."/>
            <person name="Leadbetter J.R."/>
            <person name="Paulsen I.T."/>
        </authorList>
    </citation>
    <scope>NUCLEOTIDE SEQUENCE [LARGE SCALE GENOMIC DNA]</scope>
    <source>
        <strain evidence="7">ATCC BAA-888 / DSM 13862 / ZAS-9</strain>
    </source>
</reference>
<dbReference type="InterPro" id="IPR051620">
    <property type="entry name" value="ORF904-like_C"/>
</dbReference>
<dbReference type="Proteomes" id="UP000009222">
    <property type="component" value="Chromosome"/>
</dbReference>
<dbReference type="Pfam" id="PF19263">
    <property type="entry name" value="DUF5906"/>
    <property type="match status" value="1"/>
</dbReference>
<keyword evidence="7" id="KW-1185">Reference proteome</keyword>
<keyword evidence="2" id="KW-0378">Hydrolase</keyword>
<dbReference type="InterPro" id="IPR045455">
    <property type="entry name" value="NrS-1_pol-like_helicase"/>
</dbReference>
<protein>
    <recommendedName>
        <fullName evidence="5">SF3 helicase domain-containing protein</fullName>
    </recommendedName>
</protein>
<dbReference type="Pfam" id="PF08706">
    <property type="entry name" value="D5_N"/>
    <property type="match status" value="1"/>
</dbReference>
<evidence type="ECO:0000313" key="7">
    <source>
        <dbReference type="Proteomes" id="UP000009222"/>
    </source>
</evidence>
<proteinExistence type="predicted"/>
<dbReference type="PANTHER" id="PTHR35372">
    <property type="entry name" value="ATP BINDING PROTEIN-RELATED"/>
    <property type="match status" value="1"/>
</dbReference>
<dbReference type="PROSITE" id="PS51206">
    <property type="entry name" value="SF3_HELICASE_1"/>
    <property type="match status" value="1"/>
</dbReference>
<dbReference type="EMBL" id="CP001841">
    <property type="protein sequence ID" value="AEF82551.1"/>
    <property type="molecule type" value="Genomic_DNA"/>
</dbReference>
<name>F5YAQ4_LEAAZ</name>
<dbReference type="RefSeq" id="WP_015710086.1">
    <property type="nucleotide sequence ID" value="NC_015577.1"/>
</dbReference>
<dbReference type="OrthoDB" id="9763644at2"/>
<dbReference type="InterPro" id="IPR006500">
    <property type="entry name" value="Helicase_put_C_phage/plasmid"/>
</dbReference>
<dbReference type="STRING" id="545695.TREAZ_1950"/>
<dbReference type="PANTHER" id="PTHR35372:SF2">
    <property type="entry name" value="SF3 HELICASE DOMAIN-CONTAINING PROTEIN"/>
    <property type="match status" value="1"/>
</dbReference>
<evidence type="ECO:0000256" key="4">
    <source>
        <dbReference type="ARBA" id="ARBA00022840"/>
    </source>
</evidence>
<dbReference type="InterPro" id="IPR004968">
    <property type="entry name" value="DNA_primase/NTPase_C"/>
</dbReference>
<evidence type="ECO:0000256" key="3">
    <source>
        <dbReference type="ARBA" id="ARBA00022806"/>
    </source>
</evidence>
<dbReference type="GO" id="GO:0005524">
    <property type="term" value="F:ATP binding"/>
    <property type="evidence" value="ECO:0007669"/>
    <property type="project" value="UniProtKB-KW"/>
</dbReference>
<gene>
    <name evidence="6" type="ordered locus">TREAZ_1950</name>
</gene>
<feature type="domain" description="SF3 helicase" evidence="5">
    <location>
        <begin position="186"/>
        <end position="345"/>
    </location>
</feature>
<dbReference type="SMART" id="SM00885">
    <property type="entry name" value="D5_N"/>
    <property type="match status" value="1"/>
</dbReference>
<dbReference type="AlphaFoldDB" id="F5YAQ4"/>
<dbReference type="GO" id="GO:0004386">
    <property type="term" value="F:helicase activity"/>
    <property type="evidence" value="ECO:0007669"/>
    <property type="project" value="UniProtKB-KW"/>
</dbReference>
<dbReference type="InterPro" id="IPR014015">
    <property type="entry name" value="Helicase_SF3_DNA-vir"/>
</dbReference>
<organism evidence="6 7">
    <name type="scientific">Leadbettera azotonutricia (strain ATCC BAA-888 / DSM 13862 / ZAS-9)</name>
    <name type="common">Treponema azotonutricium</name>
    <dbReference type="NCBI Taxonomy" id="545695"/>
    <lineage>
        <taxon>Bacteria</taxon>
        <taxon>Pseudomonadati</taxon>
        <taxon>Spirochaetota</taxon>
        <taxon>Spirochaetia</taxon>
        <taxon>Spirochaetales</taxon>
        <taxon>Breznakiellaceae</taxon>
        <taxon>Leadbettera</taxon>
    </lineage>
</organism>
<keyword evidence="1" id="KW-0547">Nucleotide-binding</keyword>
<dbReference type="eggNOG" id="COG3378">
    <property type="taxonomic scope" value="Bacteria"/>
</dbReference>
<dbReference type="InParanoid" id="F5YAQ4"/>
<evidence type="ECO:0000259" key="5">
    <source>
        <dbReference type="PROSITE" id="PS51206"/>
    </source>
</evidence>
<keyword evidence="4" id="KW-0067">ATP-binding</keyword>
<dbReference type="GO" id="GO:0016787">
    <property type="term" value="F:hydrolase activity"/>
    <property type="evidence" value="ECO:0007669"/>
    <property type="project" value="UniProtKB-KW"/>
</dbReference>
<dbReference type="InterPro" id="IPR014818">
    <property type="entry name" value="Phage/plasmid_primase_P4_C"/>
</dbReference>
<dbReference type="Pfam" id="PF03288">
    <property type="entry name" value="Pox_D5"/>
    <property type="match status" value="1"/>
</dbReference>
<keyword evidence="3" id="KW-0347">Helicase</keyword>
<accession>F5YAQ4</accession>
<dbReference type="Gene3D" id="3.40.50.300">
    <property type="entry name" value="P-loop containing nucleotide triphosphate hydrolases"/>
    <property type="match status" value="1"/>
</dbReference>
<dbReference type="NCBIfam" id="TIGR01613">
    <property type="entry name" value="primase_Cterm"/>
    <property type="match status" value="1"/>
</dbReference>
<sequence length="464" mass="53972">MYENVGDESIYLRIKDLKAGKIQFTDSTNAEKLKEIYGRDIRYNAAWKKWIVWDGRSWVIDDGALIHEKGLEMVRGLYEEQLKTTDYRERMDIEKYAMLSENVRRREAFIKAASWIIELNITSEELDTNPWLLNVQNGTIDILTGEFREHRQEDMITKIANVEYDPKADCPAWKQFVREIMNYNGDIITFLQTVAGLGITGDVSEQSMFILFGSGANGKSTFLNTIMYLLGDYGITTTTDTFMKRNNEQITNDIARLRGARFVTTTEIDQGKRLSEPLIKQITGNDKITARFLYGEYFSYMPTYKIFMGTNHKPIIRGTDYGIWRRIKLIPFTTRIEVDKQDKHLEEKLRAEASGILNWLLEGTYRWRKEGLKVPEVIVSATNDYQGEMDVIGNFLKECCIQSPGISIRIRELFKAYQEWCEQNNERAVSERLLSMRLKEMGFSRTRSAEARYWSGIMLKAKTE</sequence>
<dbReference type="HOGENOM" id="CLU_018483_2_1_12"/>
<dbReference type="SUPFAM" id="SSF52540">
    <property type="entry name" value="P-loop containing nucleoside triphosphate hydrolases"/>
    <property type="match status" value="1"/>
</dbReference>
<evidence type="ECO:0000256" key="2">
    <source>
        <dbReference type="ARBA" id="ARBA00022801"/>
    </source>
</evidence>
<reference evidence="6 7" key="2">
    <citation type="journal article" date="2011" name="ISME J.">
        <title>RNA-seq reveals cooperative metabolic interactions between two termite-gut spirochete species in co-culture.</title>
        <authorList>
            <person name="Rosenthal A.Z."/>
            <person name="Matson E.G."/>
            <person name="Eldar A."/>
            <person name="Leadbetter J.R."/>
        </authorList>
    </citation>
    <scope>NUCLEOTIDE SEQUENCE [LARGE SCALE GENOMIC DNA]</scope>
    <source>
        <strain evidence="7">ATCC BAA-888 / DSM 13862 / ZAS-9</strain>
    </source>
</reference>
<dbReference type="KEGG" id="taz:TREAZ_1950"/>
<evidence type="ECO:0000313" key="6">
    <source>
        <dbReference type="EMBL" id="AEF82551.1"/>
    </source>
</evidence>
<evidence type="ECO:0000256" key="1">
    <source>
        <dbReference type="ARBA" id="ARBA00022741"/>
    </source>
</evidence>